<evidence type="ECO:0000256" key="3">
    <source>
        <dbReference type="ARBA" id="ARBA00031834"/>
    </source>
</evidence>
<dbReference type="GeneID" id="30968547"/>
<dbReference type="OrthoDB" id="1696305at2759"/>
<feature type="region of interest" description="Disordered" evidence="4">
    <location>
        <begin position="33"/>
        <end position="63"/>
    </location>
</feature>
<accession>A0A1D2VHE8</accession>
<reference evidence="6" key="1">
    <citation type="submission" date="2016-05" db="EMBL/GenBank/DDBJ databases">
        <title>Comparative genomics of biotechnologically important yeasts.</title>
        <authorList>
            <consortium name="DOE Joint Genome Institute"/>
            <person name="Riley R."/>
            <person name="Haridas S."/>
            <person name="Wolfe K.H."/>
            <person name="Lopes M.R."/>
            <person name="Hittinger C.T."/>
            <person name="Goker M."/>
            <person name="Salamov A."/>
            <person name="Wisecaver J."/>
            <person name="Long T.M."/>
            <person name="Aerts A.L."/>
            <person name="Barry K."/>
            <person name="Choi C."/>
            <person name="Clum A."/>
            <person name="Coughlan A.Y."/>
            <person name="Deshpande S."/>
            <person name="Douglass A.P."/>
            <person name="Hanson S.J."/>
            <person name="Klenk H.-P."/>
            <person name="Labutti K."/>
            <person name="Lapidus A."/>
            <person name="Lindquist E."/>
            <person name="Lipzen A."/>
            <person name="Meier-Kolthoff J.P."/>
            <person name="Ohm R.A."/>
            <person name="Otillar R.P."/>
            <person name="Pangilinan J."/>
            <person name="Peng Y."/>
            <person name="Rokas A."/>
            <person name="Rosa C.A."/>
            <person name="Scheuner C."/>
            <person name="Sibirny A.A."/>
            <person name="Slot J.C."/>
            <person name="Stielow J.B."/>
            <person name="Sun H."/>
            <person name="Kurtzman C.P."/>
            <person name="Blackwell M."/>
            <person name="Grigoriev I.V."/>
            <person name="Jeffries T.W."/>
        </authorList>
    </citation>
    <scope>NUCLEOTIDE SEQUENCE [LARGE SCALE GENOMIC DNA]</scope>
    <source>
        <strain evidence="6">DSM 1968</strain>
    </source>
</reference>
<dbReference type="SUPFAM" id="SSF52540">
    <property type="entry name" value="P-loop containing nucleoside triphosphate hydrolases"/>
    <property type="match status" value="1"/>
</dbReference>
<dbReference type="InParanoid" id="A0A1D2VHE8"/>
<feature type="compositionally biased region" description="Basic and acidic residues" evidence="4">
    <location>
        <begin position="42"/>
        <end position="63"/>
    </location>
</feature>
<sequence length="819" mass="95568">MLSCKIRSRYISKAIRCVYSTRPYHPSPHSLQVAFQQSEPQPKTDVEENNRTEQPIKKSKRISENENSKTLIFSYTKAGIETHQKYFREKFLEKHQNCSSCGVHLQTENQDEAGYFQIPKDVSFEKEYSIHNDKQKNQQLKEYFEQINPNETSKRLHKSMEINYRNSVMNLSPDLHDLLINESPDSTRQSSSKKELLEKDKQDFIIAVEKEDIFENETIKHPILCQRCHDVFYVKNNMEAKDISIKSSDDILNKYLLPETAKTKHEAVVVYVLSVVDFPFGLDIKFFKKLLDNFRIKNIRIVINKMDTLKLHPVKSKLINLDYFKYTTLDCIDELIKSSKLNKNEKFDPKNIIITSHKINIEELFHSMAKEKKTFYFVGEVNAGKSSIIKALILETLYNKLGALGTRTKALSNREVRKRFLYDKYRKDYPLELPGTVPFPSFTQSKMEYNLPTKNTSITDDDKLLNRFDRLAKSNGYLAIGDTKGKFKLVDLPGFVSDYNIENHNLGIFDLVKSKYLRNFNETALGMKLCRRLEVDIEKTANFFNYFERDVIKNKQTYTIGGMFFLTNCGRGVITTVVKLIKGPVTIFGSIETCLKRVIVPTVTMEKNFEILKDSNREETFDLNKGNMRRCIIPPFFGPIDIVIKGVGIITLIPTSTPKLAFKLNEIGPYEIYFPKQLDVMIREGFQDYLAPLNLMLNENDKFLPVRKHVPKERLIFSKLIDIPVDVEDVSVYLEEHPKKLEGWNDKEFWESTLKNFEEDMEKACGDLVIQKDKQKRNLTKNKNFDFNYLSKLKMIGVSEIKDKYKKILQDKFWINPFQ</sequence>
<dbReference type="GO" id="GO:0005739">
    <property type="term" value="C:mitochondrion"/>
    <property type="evidence" value="ECO:0007669"/>
    <property type="project" value="TreeGrafter"/>
</dbReference>
<dbReference type="InterPro" id="IPR050896">
    <property type="entry name" value="Mito_lipid_metab_GTPase"/>
</dbReference>
<keyword evidence="6" id="KW-1185">Reference proteome</keyword>
<organism evidence="5 6">
    <name type="scientific">Ascoidea rubescens DSM 1968</name>
    <dbReference type="NCBI Taxonomy" id="1344418"/>
    <lineage>
        <taxon>Eukaryota</taxon>
        <taxon>Fungi</taxon>
        <taxon>Dikarya</taxon>
        <taxon>Ascomycota</taxon>
        <taxon>Saccharomycotina</taxon>
        <taxon>Saccharomycetes</taxon>
        <taxon>Ascoideaceae</taxon>
        <taxon>Ascoidea</taxon>
    </lineage>
</organism>
<dbReference type="AlphaFoldDB" id="A0A1D2VHE8"/>
<protein>
    <recommendedName>
        <fullName evidence="1">Genetic interactor of prohibitins 3, mitochondrial</fullName>
    </recommendedName>
    <alternativeName>
        <fullName evidence="3">Found in mitochondrial proteome protein 38</fullName>
    </alternativeName>
</protein>
<evidence type="ECO:0000313" key="6">
    <source>
        <dbReference type="Proteomes" id="UP000095038"/>
    </source>
</evidence>
<dbReference type="Gene3D" id="3.40.50.300">
    <property type="entry name" value="P-loop containing nucleotide triphosphate hydrolases"/>
    <property type="match status" value="1"/>
</dbReference>
<dbReference type="EMBL" id="KV454480">
    <property type="protein sequence ID" value="ODV61019.1"/>
    <property type="molecule type" value="Genomic_DNA"/>
</dbReference>
<dbReference type="FunCoup" id="A0A1D2VHE8">
    <property type="interactions" value="79"/>
</dbReference>
<dbReference type="PANTHER" id="PTHR46434:SF1">
    <property type="entry name" value="GENETIC INTERACTOR OF PROHIBITINS 3, MITOCHONDRIAL"/>
    <property type="match status" value="1"/>
</dbReference>
<dbReference type="PANTHER" id="PTHR46434">
    <property type="entry name" value="GENETIC INTERACTOR OF PROHIBITINS 3, MITOCHONDRIAL"/>
    <property type="match status" value="1"/>
</dbReference>
<evidence type="ECO:0000256" key="1">
    <source>
        <dbReference type="ARBA" id="ARBA00018901"/>
    </source>
</evidence>
<evidence type="ECO:0000256" key="4">
    <source>
        <dbReference type="SAM" id="MobiDB-lite"/>
    </source>
</evidence>
<evidence type="ECO:0000313" key="5">
    <source>
        <dbReference type="EMBL" id="ODV61019.1"/>
    </source>
</evidence>
<evidence type="ECO:0000256" key="2">
    <source>
        <dbReference type="ARBA" id="ARBA00022946"/>
    </source>
</evidence>
<dbReference type="RefSeq" id="XP_020047326.1">
    <property type="nucleotide sequence ID" value="XM_020194911.1"/>
</dbReference>
<proteinExistence type="predicted"/>
<dbReference type="Proteomes" id="UP000095038">
    <property type="component" value="Unassembled WGS sequence"/>
</dbReference>
<gene>
    <name evidence="5" type="ORF">ASCRUDRAFT_86026</name>
</gene>
<dbReference type="STRING" id="1344418.A0A1D2VHE8"/>
<name>A0A1D2VHE8_9ASCO</name>
<keyword evidence="2" id="KW-0809">Transit peptide</keyword>
<dbReference type="InterPro" id="IPR027417">
    <property type="entry name" value="P-loop_NTPase"/>
</dbReference>